<evidence type="ECO:0000256" key="1">
    <source>
        <dbReference type="SAM" id="MobiDB-lite"/>
    </source>
</evidence>
<reference evidence="2 3" key="1">
    <citation type="submission" date="2020-08" db="EMBL/GenBank/DDBJ databases">
        <title>Genomic Encyclopedia of Type Strains, Phase IV (KMG-IV): sequencing the most valuable type-strain genomes for metagenomic binning, comparative biology and taxonomic classification.</title>
        <authorList>
            <person name="Goeker M."/>
        </authorList>
    </citation>
    <scope>NUCLEOTIDE SEQUENCE [LARGE SCALE GENOMIC DNA]</scope>
    <source>
        <strain evidence="2 3">DSM 2461</strain>
    </source>
</reference>
<evidence type="ECO:0000313" key="2">
    <source>
        <dbReference type="EMBL" id="MBB6481526.1"/>
    </source>
</evidence>
<sequence>MSDEYLEQDQTDWGELREDQSDSETWNNQDAAQDILNNSGNEYTQR</sequence>
<feature type="compositionally biased region" description="Polar residues" evidence="1">
    <location>
        <begin position="23"/>
        <end position="46"/>
    </location>
</feature>
<dbReference type="RefSeq" id="WP_184747764.1">
    <property type="nucleotide sequence ID" value="NZ_JACHGJ010000006.1"/>
</dbReference>
<proteinExistence type="predicted"/>
<dbReference type="AlphaFoldDB" id="A0A841RCZ1"/>
<protein>
    <submittedName>
        <fullName evidence="2">Uncharacterized protein</fullName>
    </submittedName>
</protein>
<gene>
    <name evidence="2" type="ORF">HNR50_003206</name>
</gene>
<dbReference type="EMBL" id="JACHGJ010000006">
    <property type="protein sequence ID" value="MBB6481526.1"/>
    <property type="molecule type" value="Genomic_DNA"/>
</dbReference>
<accession>A0A841RCZ1</accession>
<organism evidence="2 3">
    <name type="scientific">Spirochaeta isovalerica</name>
    <dbReference type="NCBI Taxonomy" id="150"/>
    <lineage>
        <taxon>Bacteria</taxon>
        <taxon>Pseudomonadati</taxon>
        <taxon>Spirochaetota</taxon>
        <taxon>Spirochaetia</taxon>
        <taxon>Spirochaetales</taxon>
        <taxon>Spirochaetaceae</taxon>
        <taxon>Spirochaeta</taxon>
    </lineage>
</organism>
<feature type="region of interest" description="Disordered" evidence="1">
    <location>
        <begin position="1"/>
        <end position="46"/>
    </location>
</feature>
<comment type="caution">
    <text evidence="2">The sequence shown here is derived from an EMBL/GenBank/DDBJ whole genome shotgun (WGS) entry which is preliminary data.</text>
</comment>
<name>A0A841RCZ1_9SPIO</name>
<evidence type="ECO:0000313" key="3">
    <source>
        <dbReference type="Proteomes" id="UP000587760"/>
    </source>
</evidence>
<keyword evidence="3" id="KW-1185">Reference proteome</keyword>
<dbReference type="Proteomes" id="UP000587760">
    <property type="component" value="Unassembled WGS sequence"/>
</dbReference>
<feature type="compositionally biased region" description="Acidic residues" evidence="1">
    <location>
        <begin position="1"/>
        <end position="12"/>
    </location>
</feature>